<dbReference type="AlphaFoldDB" id="A0A0L0FDN0"/>
<organism evidence="1 2">
    <name type="scientific">Sphaeroforma arctica JP610</name>
    <dbReference type="NCBI Taxonomy" id="667725"/>
    <lineage>
        <taxon>Eukaryota</taxon>
        <taxon>Ichthyosporea</taxon>
        <taxon>Ichthyophonida</taxon>
        <taxon>Sphaeroforma</taxon>
    </lineage>
</organism>
<keyword evidence="2" id="KW-1185">Reference proteome</keyword>
<gene>
    <name evidence="1" type="ORF">SARC_12580</name>
</gene>
<dbReference type="GeneID" id="25913084"/>
<proteinExistence type="predicted"/>
<feature type="non-terminal residue" evidence="1">
    <location>
        <position position="496"/>
    </location>
</feature>
<reference evidence="1 2" key="1">
    <citation type="submission" date="2011-02" db="EMBL/GenBank/DDBJ databases">
        <title>The Genome Sequence of Sphaeroforma arctica JP610.</title>
        <authorList>
            <consortium name="The Broad Institute Genome Sequencing Platform"/>
            <person name="Russ C."/>
            <person name="Cuomo C."/>
            <person name="Young S.K."/>
            <person name="Zeng Q."/>
            <person name="Gargeya S."/>
            <person name="Alvarado L."/>
            <person name="Berlin A."/>
            <person name="Chapman S.B."/>
            <person name="Chen Z."/>
            <person name="Freedman E."/>
            <person name="Gellesch M."/>
            <person name="Goldberg J."/>
            <person name="Griggs A."/>
            <person name="Gujja S."/>
            <person name="Heilman E."/>
            <person name="Heiman D."/>
            <person name="Howarth C."/>
            <person name="Mehta T."/>
            <person name="Neiman D."/>
            <person name="Pearson M."/>
            <person name="Roberts A."/>
            <person name="Saif S."/>
            <person name="Shea T."/>
            <person name="Shenoy N."/>
            <person name="Sisk P."/>
            <person name="Stolte C."/>
            <person name="Sykes S."/>
            <person name="White J."/>
            <person name="Yandava C."/>
            <person name="Burger G."/>
            <person name="Gray M.W."/>
            <person name="Holland P.W.H."/>
            <person name="King N."/>
            <person name="Lang F.B.F."/>
            <person name="Roger A.J."/>
            <person name="Ruiz-Trillo I."/>
            <person name="Haas B."/>
            <person name="Nusbaum C."/>
            <person name="Birren B."/>
        </authorList>
    </citation>
    <scope>NUCLEOTIDE SEQUENCE [LARGE SCALE GENOMIC DNA]</scope>
    <source>
        <strain evidence="1 2">JP610</strain>
    </source>
</reference>
<evidence type="ECO:0000313" key="1">
    <source>
        <dbReference type="EMBL" id="KNC74882.1"/>
    </source>
</evidence>
<evidence type="ECO:0000313" key="2">
    <source>
        <dbReference type="Proteomes" id="UP000054560"/>
    </source>
</evidence>
<dbReference type="RefSeq" id="XP_014148784.1">
    <property type="nucleotide sequence ID" value="XM_014293309.1"/>
</dbReference>
<dbReference type="Proteomes" id="UP000054560">
    <property type="component" value="Unassembled WGS sequence"/>
</dbReference>
<sequence length="496" mass="55859">MLGSRTNAHTRQIKSRLDFMQLERDTGSGHVDGAAVLIVLMEDVLPKLQKWLNANLRMQRSKYPTSVRLLQVHEWEFVAFIAAFGLLGLTHEADHTPKRDCVQYIREYENELFGKSLKIFFIEYAWLTLDDEQCGSRAKDIPKKSKVDRKAKTWGFKADMVADAVYSTIIGVRYHERGYNQNSAVKDLFERINCTYTESRHKGMAKVTADRGYGNEQLWNSLADRGLGSMLILISNRYTGHPWVGASSKGAHMYPAQFVVPDEPCLGDRIFAASKLIKTSVGAAVKEMNAFAYGIRQMPRKRGNHDTPTDVLRFISIGDGDASDLKGVYVCVRRPNPKDEIVDVTLFWLNTNRVRSEHILRMEDTLRQVVNVETCAQRSNEWFKCRYFKITGTAGHMRTIRDTSCRKFLLKPRGVNTSVNPIVALPTPDDTIPSLYTPAEFNKTQASAQSYISSDGHGRTVECEPNVNDSTGDIETIKGSVVVAILTPVGKMKLPP</sequence>
<accession>A0A0L0FDN0</accession>
<name>A0A0L0FDN0_9EUKA</name>
<protein>
    <submittedName>
        <fullName evidence="1">Uncharacterized protein</fullName>
    </submittedName>
</protein>
<dbReference type="EMBL" id="KQ244011">
    <property type="protein sequence ID" value="KNC74882.1"/>
    <property type="molecule type" value="Genomic_DNA"/>
</dbReference>